<feature type="transmembrane region" description="Helical" evidence="14">
    <location>
        <begin position="204"/>
        <end position="223"/>
    </location>
</feature>
<keyword evidence="11" id="KW-0739">Sodium transport</keyword>
<evidence type="ECO:0000256" key="10">
    <source>
        <dbReference type="ARBA" id="ARBA00023136"/>
    </source>
</evidence>
<feature type="transmembrane region" description="Helical" evidence="14">
    <location>
        <begin position="434"/>
        <end position="452"/>
    </location>
</feature>
<dbReference type="InterPro" id="IPR001734">
    <property type="entry name" value="Na/solute_symporter"/>
</dbReference>
<dbReference type="InterPro" id="IPR050277">
    <property type="entry name" value="Sodium:Solute_Symporter"/>
</dbReference>
<comment type="similarity">
    <text evidence="2 13">Belongs to the sodium:solute symporter (SSF) (TC 2.A.21) family.</text>
</comment>
<evidence type="ECO:0000256" key="14">
    <source>
        <dbReference type="SAM" id="Phobius"/>
    </source>
</evidence>
<feature type="transmembrane region" description="Helical" evidence="14">
    <location>
        <begin position="553"/>
        <end position="573"/>
    </location>
</feature>
<evidence type="ECO:0000256" key="2">
    <source>
        <dbReference type="ARBA" id="ARBA00006434"/>
    </source>
</evidence>
<keyword evidence="5 14" id="KW-0812">Transmembrane</keyword>
<feature type="transmembrane region" description="Helical" evidence="14">
    <location>
        <begin position="175"/>
        <end position="197"/>
    </location>
</feature>
<feature type="transmembrane region" description="Helical" evidence="14">
    <location>
        <begin position="77"/>
        <end position="99"/>
    </location>
</feature>
<dbReference type="PROSITE" id="PS50283">
    <property type="entry name" value="NA_SOLUT_SYMP_3"/>
    <property type="match status" value="1"/>
</dbReference>
<feature type="transmembrane region" description="Helical" evidence="14">
    <location>
        <begin position="262"/>
        <end position="285"/>
    </location>
</feature>
<feature type="transmembrane region" description="Helical" evidence="14">
    <location>
        <begin position="306"/>
        <end position="332"/>
    </location>
</feature>
<dbReference type="EMBL" id="FRBL01000001">
    <property type="protein sequence ID" value="SHK82020.1"/>
    <property type="molecule type" value="Genomic_DNA"/>
</dbReference>
<feature type="transmembrane region" description="Helical" evidence="14">
    <location>
        <begin position="120"/>
        <end position="144"/>
    </location>
</feature>
<protein>
    <submittedName>
        <fullName evidence="15">Na+/proline symporter</fullName>
    </submittedName>
</protein>
<name>A0A1M6VKK0_9BACT</name>
<evidence type="ECO:0000256" key="1">
    <source>
        <dbReference type="ARBA" id="ARBA00004651"/>
    </source>
</evidence>
<proteinExistence type="inferred from homology"/>
<evidence type="ECO:0000313" key="15">
    <source>
        <dbReference type="EMBL" id="SHK82020.1"/>
    </source>
</evidence>
<evidence type="ECO:0000256" key="5">
    <source>
        <dbReference type="ARBA" id="ARBA00022692"/>
    </source>
</evidence>
<dbReference type="GO" id="GO:0005298">
    <property type="term" value="F:proline:sodium symporter activity"/>
    <property type="evidence" value="ECO:0007669"/>
    <property type="project" value="TreeGrafter"/>
</dbReference>
<dbReference type="InterPro" id="IPR038377">
    <property type="entry name" value="Na/Glc_symporter_sf"/>
</dbReference>
<gene>
    <name evidence="15" type="ORF">SAMN05444266_101250</name>
</gene>
<dbReference type="PANTHER" id="PTHR48086:SF3">
    <property type="entry name" value="SODIUM_PROLINE SYMPORTER"/>
    <property type="match status" value="1"/>
</dbReference>
<keyword evidence="10 14" id="KW-0472">Membrane</keyword>
<evidence type="ECO:0000256" key="11">
    <source>
        <dbReference type="ARBA" id="ARBA00023201"/>
    </source>
</evidence>
<accession>A0A1M6VKK0</accession>
<dbReference type="GO" id="GO:0005886">
    <property type="term" value="C:plasma membrane"/>
    <property type="evidence" value="ECO:0007669"/>
    <property type="project" value="UniProtKB-SubCell"/>
</dbReference>
<feature type="transmembrane region" description="Helical" evidence="14">
    <location>
        <begin position="579"/>
        <end position="595"/>
    </location>
</feature>
<evidence type="ECO:0000256" key="13">
    <source>
        <dbReference type="RuleBase" id="RU362091"/>
    </source>
</evidence>
<evidence type="ECO:0000256" key="8">
    <source>
        <dbReference type="ARBA" id="ARBA00023053"/>
    </source>
</evidence>
<evidence type="ECO:0000256" key="4">
    <source>
        <dbReference type="ARBA" id="ARBA00022475"/>
    </source>
</evidence>
<keyword evidence="8" id="KW-0915">Sodium</keyword>
<keyword evidence="16" id="KW-1185">Reference proteome</keyword>
<feature type="transmembrane region" description="Helical" evidence="14">
    <location>
        <begin position="409"/>
        <end position="428"/>
    </location>
</feature>
<feature type="transmembrane region" description="Helical" evidence="14">
    <location>
        <begin position="6"/>
        <end position="24"/>
    </location>
</feature>
<dbReference type="Pfam" id="PF00474">
    <property type="entry name" value="SSF"/>
    <property type="match status" value="1"/>
</dbReference>
<dbReference type="OrthoDB" id="9761931at2"/>
<keyword evidence="3" id="KW-0813">Transport</keyword>
<dbReference type="RefSeq" id="WP_073077218.1">
    <property type="nucleotide sequence ID" value="NZ_FRBL01000001.1"/>
</dbReference>
<feature type="transmembrane region" description="Helical" evidence="14">
    <location>
        <begin position="464"/>
        <end position="482"/>
    </location>
</feature>
<keyword evidence="6" id="KW-0769">Symport</keyword>
<dbReference type="STRING" id="1419482.SAMN05444266_101250"/>
<dbReference type="GO" id="GO:0015193">
    <property type="term" value="F:L-proline transmembrane transporter activity"/>
    <property type="evidence" value="ECO:0007669"/>
    <property type="project" value="TreeGrafter"/>
</dbReference>
<evidence type="ECO:0000256" key="7">
    <source>
        <dbReference type="ARBA" id="ARBA00022989"/>
    </source>
</evidence>
<dbReference type="PANTHER" id="PTHR48086">
    <property type="entry name" value="SODIUM/PROLINE SYMPORTER-RELATED"/>
    <property type="match status" value="1"/>
</dbReference>
<evidence type="ECO:0000313" key="16">
    <source>
        <dbReference type="Proteomes" id="UP000184420"/>
    </source>
</evidence>
<evidence type="ECO:0000256" key="9">
    <source>
        <dbReference type="ARBA" id="ARBA00023065"/>
    </source>
</evidence>
<dbReference type="AlphaFoldDB" id="A0A1M6VKK0"/>
<comment type="catalytic activity">
    <reaction evidence="12">
        <text>L-proline(in) + Na(+)(in) = L-proline(out) + Na(+)(out)</text>
        <dbReference type="Rhea" id="RHEA:28967"/>
        <dbReference type="ChEBI" id="CHEBI:29101"/>
        <dbReference type="ChEBI" id="CHEBI:60039"/>
    </reaction>
</comment>
<evidence type="ECO:0000256" key="6">
    <source>
        <dbReference type="ARBA" id="ARBA00022847"/>
    </source>
</evidence>
<organism evidence="15 16">
    <name type="scientific">Chitinophaga jiangningensis</name>
    <dbReference type="NCBI Taxonomy" id="1419482"/>
    <lineage>
        <taxon>Bacteria</taxon>
        <taxon>Pseudomonadati</taxon>
        <taxon>Bacteroidota</taxon>
        <taxon>Chitinophagia</taxon>
        <taxon>Chitinophagales</taxon>
        <taxon>Chitinophagaceae</taxon>
        <taxon>Chitinophaga</taxon>
    </lineage>
</organism>
<feature type="transmembrane region" description="Helical" evidence="14">
    <location>
        <begin position="44"/>
        <end position="71"/>
    </location>
</feature>
<dbReference type="CDD" id="cd11477">
    <property type="entry name" value="SLC5sbd_u1"/>
    <property type="match status" value="1"/>
</dbReference>
<feature type="transmembrane region" description="Helical" evidence="14">
    <location>
        <begin position="488"/>
        <end position="507"/>
    </location>
</feature>
<keyword evidence="7 14" id="KW-1133">Transmembrane helix</keyword>
<reference evidence="15 16" key="1">
    <citation type="submission" date="2016-11" db="EMBL/GenBank/DDBJ databases">
        <authorList>
            <person name="Jaros S."/>
            <person name="Januszkiewicz K."/>
            <person name="Wedrychowicz H."/>
        </authorList>
    </citation>
    <scope>NUCLEOTIDE SEQUENCE [LARGE SCALE GENOMIC DNA]</scope>
    <source>
        <strain evidence="15 16">DSM 27406</strain>
    </source>
</reference>
<sequence>MLQLIDWVIIGVYLGIIVLIGLLLRRKAKQNKTAYMLGGKSLPWYMLGLSNAADMFDISGTMWLVTLTFVYGMKSIWIPWLWPIFNQVFMMVFVSAWLRRSNVSTGAEWIITRFGNGRDAALSHTITVVFALISCLGFMAYGFVGLGKFMEIFIPWQNIAPYVPFTVQPEYVPHLYGVAFALFAVFYSILGGMSSIVWADAVQYVIRTAAAVIIAVIAMRALAVHTLNVPEGWFNPFFGWKLDLDWGRIIPEVNEKINSDGYTMFGAFFMMMVFKGLLVSLAGPAPNYDMQKILSTRSPQEAAKMSGFVSIVLMPVRYLMIIGFAVLGLIYYKQLNLKTGDHIDFEKILPAAISSFAPVGVMGLLVAGMLASFIGTFAGTLNAAQAYILNDVYLKYINPKASNRKISSVNYLSGILVVVISIIIGVFAKDVNSVLQWLVSGLWGGYVAANVLKWYWWRFNGYGFFWGMLSGIAAALICPYIFTGLDLYYFPVILIISLAGCIIGTLATPPADPKVLEQFYYNVRPWGFWKPVLRRMQQENPALQPNRNFGRDMFNVVTGIVAQLCLMALPMYLVLQQQVPMYISAAILVVMLVLLKKFWWNSLEKNEV</sequence>
<feature type="transmembrane region" description="Helical" evidence="14">
    <location>
        <begin position="364"/>
        <end position="388"/>
    </location>
</feature>
<evidence type="ECO:0000256" key="3">
    <source>
        <dbReference type="ARBA" id="ARBA00022448"/>
    </source>
</evidence>
<dbReference type="Proteomes" id="UP000184420">
    <property type="component" value="Unassembled WGS sequence"/>
</dbReference>
<evidence type="ECO:0000256" key="12">
    <source>
        <dbReference type="ARBA" id="ARBA00033708"/>
    </source>
</evidence>
<comment type="subcellular location">
    <subcellularLocation>
        <location evidence="1">Cell membrane</location>
        <topology evidence="1">Multi-pass membrane protein</topology>
    </subcellularLocation>
</comment>
<dbReference type="Gene3D" id="1.20.1730.10">
    <property type="entry name" value="Sodium/glucose cotransporter"/>
    <property type="match status" value="1"/>
</dbReference>
<keyword evidence="9" id="KW-0406">Ion transport</keyword>
<dbReference type="GO" id="GO:0015824">
    <property type="term" value="P:proline transport"/>
    <property type="evidence" value="ECO:0007669"/>
    <property type="project" value="TreeGrafter"/>
</dbReference>
<keyword evidence="4" id="KW-1003">Cell membrane</keyword>